<proteinExistence type="predicted"/>
<accession>A0A9P4NII8</accession>
<dbReference type="Proteomes" id="UP000800235">
    <property type="component" value="Unassembled WGS sequence"/>
</dbReference>
<reference evidence="1" key="1">
    <citation type="journal article" date="2020" name="Stud. Mycol.">
        <title>101 Dothideomycetes genomes: a test case for predicting lifestyles and emergence of pathogens.</title>
        <authorList>
            <person name="Haridas S."/>
            <person name="Albert R."/>
            <person name="Binder M."/>
            <person name="Bloem J."/>
            <person name="Labutti K."/>
            <person name="Salamov A."/>
            <person name="Andreopoulos B."/>
            <person name="Baker S."/>
            <person name="Barry K."/>
            <person name="Bills G."/>
            <person name="Bluhm B."/>
            <person name="Cannon C."/>
            <person name="Castanera R."/>
            <person name="Culley D."/>
            <person name="Daum C."/>
            <person name="Ezra D."/>
            <person name="Gonzalez J."/>
            <person name="Henrissat B."/>
            <person name="Kuo A."/>
            <person name="Liang C."/>
            <person name="Lipzen A."/>
            <person name="Lutzoni F."/>
            <person name="Magnuson J."/>
            <person name="Mondo S."/>
            <person name="Nolan M."/>
            <person name="Ohm R."/>
            <person name="Pangilinan J."/>
            <person name="Park H.-J."/>
            <person name="Ramirez L."/>
            <person name="Alfaro M."/>
            <person name="Sun H."/>
            <person name="Tritt A."/>
            <person name="Yoshinaga Y."/>
            <person name="Zwiers L.-H."/>
            <person name="Turgeon B."/>
            <person name="Goodwin S."/>
            <person name="Spatafora J."/>
            <person name="Crous P."/>
            <person name="Grigoriev I."/>
        </authorList>
    </citation>
    <scope>NUCLEOTIDE SEQUENCE</scope>
    <source>
        <strain evidence="1">CBS 130266</strain>
    </source>
</reference>
<evidence type="ECO:0008006" key="3">
    <source>
        <dbReference type="Google" id="ProtNLM"/>
    </source>
</evidence>
<evidence type="ECO:0000313" key="2">
    <source>
        <dbReference type="Proteomes" id="UP000800235"/>
    </source>
</evidence>
<evidence type="ECO:0000313" key="1">
    <source>
        <dbReference type="EMBL" id="KAF2422996.1"/>
    </source>
</evidence>
<organism evidence="1 2">
    <name type="scientific">Tothia fuscella</name>
    <dbReference type="NCBI Taxonomy" id="1048955"/>
    <lineage>
        <taxon>Eukaryota</taxon>
        <taxon>Fungi</taxon>
        <taxon>Dikarya</taxon>
        <taxon>Ascomycota</taxon>
        <taxon>Pezizomycotina</taxon>
        <taxon>Dothideomycetes</taxon>
        <taxon>Pleosporomycetidae</taxon>
        <taxon>Venturiales</taxon>
        <taxon>Cylindrosympodiaceae</taxon>
        <taxon>Tothia</taxon>
    </lineage>
</organism>
<dbReference type="AlphaFoldDB" id="A0A9P4NII8"/>
<comment type="caution">
    <text evidence="1">The sequence shown here is derived from an EMBL/GenBank/DDBJ whole genome shotgun (WGS) entry which is preliminary data.</text>
</comment>
<gene>
    <name evidence="1" type="ORF">EJ08DRAFT_701432</name>
</gene>
<keyword evidence="2" id="KW-1185">Reference proteome</keyword>
<protein>
    <recommendedName>
        <fullName evidence="3">F-box domain-containing protein</fullName>
    </recommendedName>
</protein>
<name>A0A9P4NII8_9PEZI</name>
<dbReference type="EMBL" id="MU007086">
    <property type="protein sequence ID" value="KAF2422996.1"/>
    <property type="molecule type" value="Genomic_DNA"/>
</dbReference>
<sequence>MCHFFQQSSSKDHFLEFDQTPTYLLPKRNGPVVPLPLHRIFAARGFNSQSTLFRLPFEILQQIFDEADSGCFNFDYRISILGATADDLGPKENFDIYPSESYHPSAIAGLARVSRDCYEIARAYQWFRLSFVPSKTFSHLARRLLTEIPESNSARNSELTTLPNVIQLIRGIEVFEETPYAEHRHNGSSRNLKAGGVRYFHLRRHPVGRGSYREGRKEINSLVNLTCTENESSNRLSFSDGDSDFSIVQSVLAKLLKAGPENLHLLSLGNTQELDKKIEILPTLLQTILERSIPCIYLAPGCLDGLTSLMIPQRTPSGQVNKLTLKTPTLTTNTPSTHPNFGSQYLSLCLHWSSTLTYLNLAFRTPISSSFISPNGSSHFPMLDTLIMSVDPGLLCKEVLQVFFPKKRNIKLRRFHFTLSFRTLCDEREATYGIRSLHNKIPRDDIIEEFFGDLGCVPSLRELYWSYSCTSATINFLETNPQLKKVSIQLPESNKTYISTVPLMANVTKLHIKVSAIVPGEVFQIVGTLTMLEHLEIDGNVGNFFNHYCHRERYYHRSVWKAEHEQIIQPSLQHLHYLRYLWFGHDAYDQIHRFFHSGRNLPIEILPPTSGVAFDDQSSAEIKVNGIYYGDCSSSDKDQYRDYDGNEPDHPAYDAIGWEQDHALRMLRTAQGYFEQHARLEKVHVGGITTGRILVIPFGCVYARDMAGQTIHNLSIVDKSL</sequence>